<evidence type="ECO:0000313" key="4">
    <source>
        <dbReference type="EMBL" id="VDM22002.1"/>
    </source>
</evidence>
<evidence type="ECO:0000313" key="5">
    <source>
        <dbReference type="Proteomes" id="UP000274429"/>
    </source>
</evidence>
<dbReference type="PROSITE" id="PS00018">
    <property type="entry name" value="EF_HAND_1"/>
    <property type="match status" value="1"/>
</dbReference>
<protein>
    <submittedName>
        <fullName evidence="6">EF-hand domain-containing protein</fullName>
    </submittedName>
</protein>
<dbReference type="STRING" id="6205.A0A0R3WQU8"/>
<feature type="compositionally biased region" description="Basic and acidic residues" evidence="2">
    <location>
        <begin position="340"/>
        <end position="355"/>
    </location>
</feature>
<organism evidence="6">
    <name type="scientific">Hydatigena taeniaeformis</name>
    <name type="common">Feline tapeworm</name>
    <name type="synonym">Taenia taeniaeformis</name>
    <dbReference type="NCBI Taxonomy" id="6205"/>
    <lineage>
        <taxon>Eukaryota</taxon>
        <taxon>Metazoa</taxon>
        <taxon>Spiralia</taxon>
        <taxon>Lophotrochozoa</taxon>
        <taxon>Platyhelminthes</taxon>
        <taxon>Cestoda</taxon>
        <taxon>Eucestoda</taxon>
        <taxon>Cyclophyllidea</taxon>
        <taxon>Taeniidae</taxon>
        <taxon>Hydatigera</taxon>
    </lineage>
</organism>
<dbReference type="SUPFAM" id="SSF47473">
    <property type="entry name" value="EF-hand"/>
    <property type="match status" value="1"/>
</dbReference>
<feature type="compositionally biased region" description="Basic and acidic residues" evidence="2">
    <location>
        <begin position="151"/>
        <end position="166"/>
    </location>
</feature>
<dbReference type="AlphaFoldDB" id="A0A0R3WQU8"/>
<feature type="compositionally biased region" description="Basic and acidic residues" evidence="2">
    <location>
        <begin position="388"/>
        <end position="403"/>
    </location>
</feature>
<proteinExistence type="predicted"/>
<feature type="compositionally biased region" description="Basic and acidic residues" evidence="2">
    <location>
        <begin position="286"/>
        <end position="305"/>
    </location>
</feature>
<dbReference type="SMART" id="SM00054">
    <property type="entry name" value="EFh"/>
    <property type="match status" value="2"/>
</dbReference>
<feature type="compositionally biased region" description="Polar residues" evidence="2">
    <location>
        <begin position="77"/>
        <end position="97"/>
    </location>
</feature>
<reference evidence="4 5" key="2">
    <citation type="submission" date="2018-11" db="EMBL/GenBank/DDBJ databases">
        <authorList>
            <consortium name="Pathogen Informatics"/>
        </authorList>
    </citation>
    <scope>NUCLEOTIDE SEQUENCE [LARGE SCALE GENOMIC DNA]</scope>
</reference>
<evidence type="ECO:0000256" key="1">
    <source>
        <dbReference type="ARBA" id="ARBA00022837"/>
    </source>
</evidence>
<sequence>MAAFQEFFHAIDKDNTGTITIDDLRNYMREKKYKAEFVTNWTMLFDPDHTGLITFEKYCEVLGLKPDIPKTREHSVKSGSEGQKHPSPTETKPSTSIGVEEVQICQELKPEVEAEKPGPDNLAENQENTDSIRLGDEELMYAESMTNPKQTKREKSNSEHGEDLIKPSEPQSRKRKHPKSPPKTNPIDIESTPSTVESQEAVPAQEAKDSGMDIFDWLNTTSQQEITFDDDEQLVQSGVPSKEDSDFLGNASPSGATPTKPKGEECHKAKTDGVGEGNISTPPITEAEHPKKKEESSKRGKKTSESNKGSKKRSESSKVSESEVVPSVEKIEDSVIPDLENVKLEEEPKHEERTLEVSGSDENLGVSEAPSGLESKDAGGVEVNLNPSKKDAPECAESPDGRRGLKNTAKSKGNGKKKREKKVSESGESVPTHPTADEKELSFTMEEQTIGIPTTDETKMKES</sequence>
<feature type="compositionally biased region" description="Basic and acidic residues" evidence="2">
    <location>
        <begin position="312"/>
        <end position="321"/>
    </location>
</feature>
<dbReference type="OrthoDB" id="6275914at2759"/>
<evidence type="ECO:0000256" key="2">
    <source>
        <dbReference type="SAM" id="MobiDB-lite"/>
    </source>
</evidence>
<name>A0A0R3WQU8_HYDTA</name>
<dbReference type="PROSITE" id="PS50222">
    <property type="entry name" value="EF_HAND_2"/>
    <property type="match status" value="1"/>
</dbReference>
<evidence type="ECO:0000313" key="6">
    <source>
        <dbReference type="WBParaSite" id="TTAC_0000313801-mRNA-1"/>
    </source>
</evidence>
<feature type="region of interest" description="Disordered" evidence="2">
    <location>
        <begin position="113"/>
        <end position="463"/>
    </location>
</feature>
<feature type="region of interest" description="Disordered" evidence="2">
    <location>
        <begin position="70"/>
        <end position="98"/>
    </location>
</feature>
<dbReference type="InterPro" id="IPR011992">
    <property type="entry name" value="EF-hand-dom_pair"/>
</dbReference>
<dbReference type="EMBL" id="UYWX01001956">
    <property type="protein sequence ID" value="VDM22002.1"/>
    <property type="molecule type" value="Genomic_DNA"/>
</dbReference>
<feature type="domain" description="EF-hand" evidence="3">
    <location>
        <begin position="1"/>
        <end position="34"/>
    </location>
</feature>
<gene>
    <name evidence="4" type="ORF">TTAC_LOCUS3123</name>
</gene>
<dbReference type="WBParaSite" id="TTAC_0000313801-mRNA-1">
    <property type="protein sequence ID" value="TTAC_0000313801-mRNA-1"/>
    <property type="gene ID" value="TTAC_0000313801"/>
</dbReference>
<evidence type="ECO:0000259" key="3">
    <source>
        <dbReference type="PROSITE" id="PS50222"/>
    </source>
</evidence>
<dbReference type="GO" id="GO:0005509">
    <property type="term" value="F:calcium ion binding"/>
    <property type="evidence" value="ECO:0007669"/>
    <property type="project" value="InterPro"/>
</dbReference>
<dbReference type="Gene3D" id="1.10.238.10">
    <property type="entry name" value="EF-hand"/>
    <property type="match status" value="1"/>
</dbReference>
<dbReference type="InterPro" id="IPR002048">
    <property type="entry name" value="EF_hand_dom"/>
</dbReference>
<feature type="compositionally biased region" description="Basic and acidic residues" evidence="2">
    <location>
        <begin position="261"/>
        <end position="273"/>
    </location>
</feature>
<accession>A0A0R3WQU8</accession>
<reference evidence="6" key="1">
    <citation type="submission" date="2017-02" db="UniProtKB">
        <authorList>
            <consortium name="WormBaseParasite"/>
        </authorList>
    </citation>
    <scope>IDENTIFICATION</scope>
</reference>
<dbReference type="Pfam" id="PF13499">
    <property type="entry name" value="EF-hand_7"/>
    <property type="match status" value="1"/>
</dbReference>
<keyword evidence="5" id="KW-1185">Reference proteome</keyword>
<dbReference type="Proteomes" id="UP000274429">
    <property type="component" value="Unassembled WGS sequence"/>
</dbReference>
<keyword evidence="1" id="KW-0106">Calcium</keyword>
<dbReference type="InterPro" id="IPR018247">
    <property type="entry name" value="EF_Hand_1_Ca_BS"/>
</dbReference>